<protein>
    <recommendedName>
        <fullName evidence="6">Ig-like domain-containing protein</fullName>
    </recommendedName>
</protein>
<evidence type="ECO:0000256" key="4">
    <source>
        <dbReference type="ARBA" id="ARBA00023157"/>
    </source>
</evidence>
<evidence type="ECO:0000256" key="5">
    <source>
        <dbReference type="SAM" id="Phobius"/>
    </source>
</evidence>
<evidence type="ECO:0000256" key="1">
    <source>
        <dbReference type="ARBA" id="ARBA00022614"/>
    </source>
</evidence>
<dbReference type="InterPro" id="IPR003599">
    <property type="entry name" value="Ig_sub"/>
</dbReference>
<dbReference type="PANTHER" id="PTHR24369:SF210">
    <property type="entry name" value="CHAOPTIN-RELATED"/>
    <property type="match status" value="1"/>
</dbReference>
<keyword evidence="4" id="KW-1015">Disulfide bond</keyword>
<dbReference type="InterPro" id="IPR013783">
    <property type="entry name" value="Ig-like_fold"/>
</dbReference>
<evidence type="ECO:0000256" key="3">
    <source>
        <dbReference type="ARBA" id="ARBA00022737"/>
    </source>
</evidence>
<dbReference type="SUPFAM" id="SSF52058">
    <property type="entry name" value="L domain-like"/>
    <property type="match status" value="1"/>
</dbReference>
<keyword evidence="5" id="KW-1133">Transmembrane helix</keyword>
<keyword evidence="3" id="KW-0677">Repeat</keyword>
<name>A0A7M7GHL6_STRPU</name>
<dbReference type="RefSeq" id="XP_003727799.2">
    <property type="nucleotide sequence ID" value="XM_003727751.3"/>
</dbReference>
<reference evidence="8" key="1">
    <citation type="submission" date="2015-02" db="EMBL/GenBank/DDBJ databases">
        <title>Genome sequencing for Strongylocentrotus purpuratus.</title>
        <authorList>
            <person name="Murali S."/>
            <person name="Liu Y."/>
            <person name="Vee V."/>
            <person name="English A."/>
            <person name="Wang M."/>
            <person name="Skinner E."/>
            <person name="Han Y."/>
            <person name="Muzny D.M."/>
            <person name="Worley K.C."/>
            <person name="Gibbs R.A."/>
        </authorList>
    </citation>
    <scope>NUCLEOTIDE SEQUENCE</scope>
</reference>
<dbReference type="AlphaFoldDB" id="A0A7M7GHL6"/>
<evidence type="ECO:0000256" key="2">
    <source>
        <dbReference type="ARBA" id="ARBA00022729"/>
    </source>
</evidence>
<organism evidence="7 8">
    <name type="scientific">Strongylocentrotus purpuratus</name>
    <name type="common">Purple sea urchin</name>
    <dbReference type="NCBI Taxonomy" id="7668"/>
    <lineage>
        <taxon>Eukaryota</taxon>
        <taxon>Metazoa</taxon>
        <taxon>Echinodermata</taxon>
        <taxon>Eleutherozoa</taxon>
        <taxon>Echinozoa</taxon>
        <taxon>Echinoidea</taxon>
        <taxon>Euechinoidea</taxon>
        <taxon>Echinacea</taxon>
        <taxon>Camarodonta</taxon>
        <taxon>Echinidea</taxon>
        <taxon>Strongylocentrotidae</taxon>
        <taxon>Strongylocentrotus</taxon>
    </lineage>
</organism>
<keyword evidence="5" id="KW-0812">Transmembrane</keyword>
<keyword evidence="2" id="KW-0732">Signal</keyword>
<dbReference type="SUPFAM" id="SSF48726">
    <property type="entry name" value="Immunoglobulin"/>
    <property type="match status" value="1"/>
</dbReference>
<dbReference type="InterPro" id="IPR050541">
    <property type="entry name" value="LRR_TM_domain-containing"/>
</dbReference>
<dbReference type="InterPro" id="IPR000483">
    <property type="entry name" value="Cys-rich_flank_reg_C"/>
</dbReference>
<dbReference type="InParanoid" id="A0A7M7GHL6"/>
<dbReference type="Pfam" id="PF00047">
    <property type="entry name" value="ig"/>
    <property type="match status" value="1"/>
</dbReference>
<dbReference type="PROSITE" id="PS50835">
    <property type="entry name" value="IG_LIKE"/>
    <property type="match status" value="1"/>
</dbReference>
<dbReference type="InterPro" id="IPR013151">
    <property type="entry name" value="Immunoglobulin_dom"/>
</dbReference>
<dbReference type="EnsemblMetazoa" id="XM_003727751">
    <property type="protein sequence ID" value="XP_003727799"/>
    <property type="gene ID" value="LOC100889226"/>
</dbReference>
<dbReference type="PANTHER" id="PTHR24369">
    <property type="entry name" value="ANTIGEN BSP, PUTATIVE-RELATED"/>
    <property type="match status" value="1"/>
</dbReference>
<dbReference type="Gene3D" id="2.60.40.10">
    <property type="entry name" value="Immunoglobulins"/>
    <property type="match status" value="1"/>
</dbReference>
<dbReference type="OMA" id="RNHIDIG"/>
<keyword evidence="8" id="KW-1185">Reference proteome</keyword>
<evidence type="ECO:0000313" key="7">
    <source>
        <dbReference type="EnsemblMetazoa" id="XP_003727799"/>
    </source>
</evidence>
<dbReference type="InterPro" id="IPR036179">
    <property type="entry name" value="Ig-like_dom_sf"/>
</dbReference>
<dbReference type="SMART" id="SM00409">
    <property type="entry name" value="IG"/>
    <property type="match status" value="1"/>
</dbReference>
<accession>A0A7M7GHL6</accession>
<dbReference type="Pfam" id="PF13855">
    <property type="entry name" value="LRR_8"/>
    <property type="match status" value="1"/>
</dbReference>
<dbReference type="SMART" id="SM00369">
    <property type="entry name" value="LRR_TYP"/>
    <property type="match status" value="4"/>
</dbReference>
<dbReference type="InterPro" id="IPR032675">
    <property type="entry name" value="LRR_dom_sf"/>
</dbReference>
<keyword evidence="5" id="KW-0472">Membrane</keyword>
<keyword evidence="1" id="KW-0433">Leucine-rich repeat</keyword>
<proteinExistence type="predicted"/>
<feature type="domain" description="Ig-like" evidence="6">
    <location>
        <begin position="339"/>
        <end position="424"/>
    </location>
</feature>
<sequence>MTSRMVSITSKLIATTAFIVGLLFLDITSSTSPSLSAPSGWSSTCTPMCNCTRIPLRLNVGVPRPLSHSSEDKGKCLCQGNGLIPDEYLDVFVLEVEFIDHVVLDNGSFTNYSFIDLYFLTLSGVEYIKPGGFRAVAGIKQLVFRGMFVAVLERSVFMYLERLGGIHAENNNINVLKDGCFEGLDSELRNLSLANNHILGVSRDNFIGLSMLQRLDLSKNNIAQLGPQTFGLMPELRVLKLSTNAIVRIEQGAFLNLNKLEMLYLDGNQIQVLPEPQIKGIEFREVTVILHNNPLQCDCRMDWISTWLDIEGIHCTGTCQSPENFKGHTLVTAYRDLLPQCRDNNSEIHVATGSMATLTCPIAYASWVVPGNVTLQKTGQSDDHYFLTNRDSLVVWNTQLQQEGVYTCMTEEGDQLMVYNLSVHKSARRIAIITVFGILVTIAVLAVCYCCRRCHRSQRRGYRNLEDPQRRGVEHRNHIDIGNVQRGPQGEGLDNQRININLDVYDIKTEEQINKVINEGLF</sequence>
<dbReference type="Proteomes" id="UP000007110">
    <property type="component" value="Unassembled WGS sequence"/>
</dbReference>
<dbReference type="KEGG" id="spu:100889226"/>
<dbReference type="SMART" id="SM00082">
    <property type="entry name" value="LRRCT"/>
    <property type="match status" value="1"/>
</dbReference>
<dbReference type="InterPro" id="IPR003591">
    <property type="entry name" value="Leu-rich_rpt_typical-subtyp"/>
</dbReference>
<evidence type="ECO:0000313" key="8">
    <source>
        <dbReference type="Proteomes" id="UP000007110"/>
    </source>
</evidence>
<reference evidence="7" key="2">
    <citation type="submission" date="2021-01" db="UniProtKB">
        <authorList>
            <consortium name="EnsemblMetazoa"/>
        </authorList>
    </citation>
    <scope>IDENTIFICATION</scope>
</reference>
<dbReference type="OrthoDB" id="1055097at2759"/>
<dbReference type="Gene3D" id="3.80.10.10">
    <property type="entry name" value="Ribonuclease Inhibitor"/>
    <property type="match status" value="1"/>
</dbReference>
<dbReference type="InterPro" id="IPR007110">
    <property type="entry name" value="Ig-like_dom"/>
</dbReference>
<dbReference type="InterPro" id="IPR001611">
    <property type="entry name" value="Leu-rich_rpt"/>
</dbReference>
<evidence type="ECO:0000259" key="6">
    <source>
        <dbReference type="PROSITE" id="PS50835"/>
    </source>
</evidence>
<feature type="transmembrane region" description="Helical" evidence="5">
    <location>
        <begin position="430"/>
        <end position="451"/>
    </location>
</feature>
<dbReference type="GeneID" id="100889226"/>